<organism evidence="2 3">
    <name type="scientific">Armillaria borealis</name>
    <dbReference type="NCBI Taxonomy" id="47425"/>
    <lineage>
        <taxon>Eukaryota</taxon>
        <taxon>Fungi</taxon>
        <taxon>Dikarya</taxon>
        <taxon>Basidiomycota</taxon>
        <taxon>Agaricomycotina</taxon>
        <taxon>Agaricomycetes</taxon>
        <taxon>Agaricomycetidae</taxon>
        <taxon>Agaricales</taxon>
        <taxon>Marasmiineae</taxon>
        <taxon>Physalacriaceae</taxon>
        <taxon>Armillaria</taxon>
    </lineage>
</organism>
<evidence type="ECO:0000313" key="3">
    <source>
        <dbReference type="Proteomes" id="UP001175226"/>
    </source>
</evidence>
<dbReference type="InterPro" id="IPR008928">
    <property type="entry name" value="6-hairpin_glycosidase_sf"/>
</dbReference>
<dbReference type="Gene3D" id="1.50.10.10">
    <property type="match status" value="1"/>
</dbReference>
<keyword evidence="2" id="KW-0378">Hydrolase</keyword>
<name>A0AA39JCJ3_9AGAR</name>
<dbReference type="Proteomes" id="UP001175226">
    <property type="component" value="Unassembled WGS sequence"/>
</dbReference>
<keyword evidence="1" id="KW-0732">Signal</keyword>
<keyword evidence="2" id="KW-0326">Glycosidase</keyword>
<dbReference type="AlphaFoldDB" id="A0AA39JCJ3"/>
<dbReference type="InterPro" id="IPR012341">
    <property type="entry name" value="6hp_glycosidase-like_sf"/>
</dbReference>
<keyword evidence="3" id="KW-1185">Reference proteome</keyword>
<proteinExistence type="predicted"/>
<protein>
    <submittedName>
        <fullName evidence="2">Six-hairpin glycosidase-like protein</fullName>
    </submittedName>
</protein>
<comment type="caution">
    <text evidence="2">The sequence shown here is derived from an EMBL/GenBank/DDBJ whole genome shotgun (WGS) entry which is preliminary data.</text>
</comment>
<evidence type="ECO:0000313" key="2">
    <source>
        <dbReference type="EMBL" id="KAK0440257.1"/>
    </source>
</evidence>
<dbReference type="SUPFAM" id="SSF48208">
    <property type="entry name" value="Six-hairpin glycosidases"/>
    <property type="match status" value="1"/>
</dbReference>
<dbReference type="GO" id="GO:0016798">
    <property type="term" value="F:hydrolase activity, acting on glycosyl bonds"/>
    <property type="evidence" value="ECO:0007669"/>
    <property type="project" value="UniProtKB-KW"/>
</dbReference>
<gene>
    <name evidence="2" type="ORF">EV421DRAFT_1712668</name>
</gene>
<evidence type="ECO:0000256" key="1">
    <source>
        <dbReference type="SAM" id="SignalP"/>
    </source>
</evidence>
<feature type="chain" id="PRO_5041272729" evidence="1">
    <location>
        <begin position="16"/>
        <end position="705"/>
    </location>
</feature>
<dbReference type="EMBL" id="JAUEPT010000034">
    <property type="protein sequence ID" value="KAK0440257.1"/>
    <property type="molecule type" value="Genomic_DNA"/>
</dbReference>
<sequence length="705" mass="79194">MLSLLLLLLSSQILAAIDRHTLVSRYNPTRNASSLSTPMQVGNGNFAFGADVTGLQTFQPFAIMSSWGWKNDTLPQGKTMDDLNDYHGASWYNHGRLVEYDFGGADEMIEQWLTANPNRVNLGRVGLVFRSVEGEVLNVTESNLTDIHQELDLWTGTITSGFSFGGEPITVTTTCVQDRDTIGIRIESALLSDGQLGVFVDYPWNDGSAMFSAPFVGNWNAPANHTTSISTDVDDHNAQIIHTLDEASFITSFDGDAFTISRDSPDTHRYTILPRDSTSTFRMAVTYGIASTDDRTSYEATDVSSRTTWDTFWSRSGFVDVFTESSDPRADELQRRIILSRYLMRVNEAGDTPPQESGLVNNGWYGKFHMEMFFWHAGHWALWNNWELLNRSTSTYAKFLPSSIARSQEQQHWPSGARWPKMTDPSGRSSPGEINNLLIWQQPHPLVFAQYEYRASPTIETLRKWEDVVRETTNWMAAFAWYNESTGVYDLGPPMYVVSEDTSPNVTVNPAFELAYWRLGLGFAQEWMEKLGAEVPKNWTVVKENLAALPVNNGTYKVYETLENDFWTDPKYTNDHPALVGVYGWLPKTEGLNLTIAKATAKKVREDWNATNFWGWDFPMLAMSSARNGDAEEAVEWLLDPLFNFDEVGMPLTHVRIPPPYFPGSGGLLYAVVMMACGWDGSEGDAPGFPKDGWVVCYEGLSKAL</sequence>
<accession>A0AA39JCJ3</accession>
<reference evidence="2" key="1">
    <citation type="submission" date="2023-06" db="EMBL/GenBank/DDBJ databases">
        <authorList>
            <consortium name="Lawrence Berkeley National Laboratory"/>
            <person name="Ahrendt S."/>
            <person name="Sahu N."/>
            <person name="Indic B."/>
            <person name="Wong-Bajracharya J."/>
            <person name="Merenyi Z."/>
            <person name="Ke H.-M."/>
            <person name="Monk M."/>
            <person name="Kocsube S."/>
            <person name="Drula E."/>
            <person name="Lipzen A."/>
            <person name="Balint B."/>
            <person name="Henrissat B."/>
            <person name="Andreopoulos B."/>
            <person name="Martin F.M."/>
            <person name="Harder C.B."/>
            <person name="Rigling D."/>
            <person name="Ford K.L."/>
            <person name="Foster G.D."/>
            <person name="Pangilinan J."/>
            <person name="Papanicolaou A."/>
            <person name="Barry K."/>
            <person name="LaButti K."/>
            <person name="Viragh M."/>
            <person name="Koriabine M."/>
            <person name="Yan M."/>
            <person name="Riley R."/>
            <person name="Champramary S."/>
            <person name="Plett K.L."/>
            <person name="Tsai I.J."/>
            <person name="Slot J."/>
            <person name="Sipos G."/>
            <person name="Plett J."/>
            <person name="Nagy L.G."/>
            <person name="Grigoriev I.V."/>
        </authorList>
    </citation>
    <scope>NUCLEOTIDE SEQUENCE</scope>
    <source>
        <strain evidence="2">FPL87.14</strain>
    </source>
</reference>
<dbReference type="GO" id="GO:0005975">
    <property type="term" value="P:carbohydrate metabolic process"/>
    <property type="evidence" value="ECO:0007669"/>
    <property type="project" value="InterPro"/>
</dbReference>
<feature type="signal peptide" evidence="1">
    <location>
        <begin position="1"/>
        <end position="15"/>
    </location>
</feature>